<dbReference type="HOGENOM" id="CLU_1742462_0_0_1"/>
<dbReference type="EMBL" id="CH479180">
    <property type="protein sequence ID" value="EDW29069.1"/>
    <property type="molecule type" value="Genomic_DNA"/>
</dbReference>
<feature type="compositionally biased region" description="Low complexity" evidence="4">
    <location>
        <begin position="41"/>
        <end position="50"/>
    </location>
</feature>
<name>B4G9N9_DROPE</name>
<feature type="compositionally biased region" description="Low complexity" evidence="4">
    <location>
        <begin position="62"/>
        <end position="73"/>
    </location>
</feature>
<evidence type="ECO:0000256" key="1">
    <source>
        <dbReference type="ARBA" id="ARBA00004613"/>
    </source>
</evidence>
<keyword evidence="3" id="KW-0732">Signal</keyword>
<dbReference type="Proteomes" id="UP000008744">
    <property type="component" value="Unassembled WGS sequence"/>
</dbReference>
<accession>B4G9N9</accession>
<evidence type="ECO:0000313" key="6">
    <source>
        <dbReference type="Proteomes" id="UP000008744"/>
    </source>
</evidence>
<proteinExistence type="predicted"/>
<feature type="region of interest" description="Disordered" evidence="4">
    <location>
        <begin position="1"/>
        <end position="102"/>
    </location>
</feature>
<organism evidence="6">
    <name type="scientific">Drosophila persimilis</name>
    <name type="common">Fruit fly</name>
    <dbReference type="NCBI Taxonomy" id="7234"/>
    <lineage>
        <taxon>Eukaryota</taxon>
        <taxon>Metazoa</taxon>
        <taxon>Ecdysozoa</taxon>
        <taxon>Arthropoda</taxon>
        <taxon>Hexapoda</taxon>
        <taxon>Insecta</taxon>
        <taxon>Pterygota</taxon>
        <taxon>Neoptera</taxon>
        <taxon>Endopterygota</taxon>
        <taxon>Diptera</taxon>
        <taxon>Brachycera</taxon>
        <taxon>Muscomorpha</taxon>
        <taxon>Ephydroidea</taxon>
        <taxon>Drosophilidae</taxon>
        <taxon>Drosophila</taxon>
        <taxon>Sophophora</taxon>
    </lineage>
</organism>
<dbReference type="STRING" id="7234.B4G9N9"/>
<sequence length="150" mass="16869">MGSTGTTGTTGTSTMHPFLNSPFDKLPFMDTSYEVRPHRLQQQQVEPPEQQFHHYQHAPSSTTTTTTTTTATEEAPRSVNRERERERERDRERGSSDESHMADPLGMLKLAGCNIYGRMYRVGRIIVELSSQCLECKCTEVGVKCGPLDC</sequence>
<evidence type="ECO:0000313" key="5">
    <source>
        <dbReference type="EMBL" id="EDW29069.1"/>
    </source>
</evidence>
<dbReference type="GO" id="GO:0005576">
    <property type="term" value="C:extracellular region"/>
    <property type="evidence" value="ECO:0007669"/>
    <property type="project" value="UniProtKB-SubCell"/>
</dbReference>
<dbReference type="PANTHER" id="PTHR46698">
    <property type="entry name" value="CROSSVEINLESS 2"/>
    <property type="match status" value="1"/>
</dbReference>
<keyword evidence="6" id="KW-1185">Reference proteome</keyword>
<evidence type="ECO:0000256" key="4">
    <source>
        <dbReference type="SAM" id="MobiDB-lite"/>
    </source>
</evidence>
<dbReference type="PANTHER" id="PTHR46698:SF3">
    <property type="entry name" value="TENECTIN ISOFORM 1-RELATED"/>
    <property type="match status" value="1"/>
</dbReference>
<evidence type="ECO:0000256" key="3">
    <source>
        <dbReference type="ARBA" id="ARBA00022729"/>
    </source>
</evidence>
<dbReference type="InterPro" id="IPR052424">
    <property type="entry name" value="Kielin_Chordin-BMP_Reg"/>
</dbReference>
<reference evidence="5 6" key="1">
    <citation type="journal article" date="2007" name="Nature">
        <title>Evolution of genes and genomes on the Drosophila phylogeny.</title>
        <authorList>
            <consortium name="Drosophila 12 Genomes Consortium"/>
            <person name="Clark A.G."/>
            <person name="Eisen M.B."/>
            <person name="Smith D.R."/>
            <person name="Bergman C.M."/>
            <person name="Oliver B."/>
            <person name="Markow T.A."/>
            <person name="Kaufman T.C."/>
            <person name="Kellis M."/>
            <person name="Gelbart W."/>
            <person name="Iyer V.N."/>
            <person name="Pollard D.A."/>
            <person name="Sackton T.B."/>
            <person name="Larracuente A.M."/>
            <person name="Singh N.D."/>
            <person name="Abad J.P."/>
            <person name="Abt D.N."/>
            <person name="Adryan B."/>
            <person name="Aguade M."/>
            <person name="Akashi H."/>
            <person name="Anderson W.W."/>
            <person name="Aquadro C.F."/>
            <person name="Ardell D.H."/>
            <person name="Arguello R."/>
            <person name="Artieri C.G."/>
            <person name="Barbash D.A."/>
            <person name="Barker D."/>
            <person name="Barsanti P."/>
            <person name="Batterham P."/>
            <person name="Batzoglou S."/>
            <person name="Begun D."/>
            <person name="Bhutkar A."/>
            <person name="Blanco E."/>
            <person name="Bosak S.A."/>
            <person name="Bradley R.K."/>
            <person name="Brand A.D."/>
            <person name="Brent M.R."/>
            <person name="Brooks A.N."/>
            <person name="Brown R.H."/>
            <person name="Butlin R.K."/>
            <person name="Caggese C."/>
            <person name="Calvi B.R."/>
            <person name="Bernardo de Carvalho A."/>
            <person name="Caspi A."/>
            <person name="Castrezana S."/>
            <person name="Celniker S.E."/>
            <person name="Chang J.L."/>
            <person name="Chapple C."/>
            <person name="Chatterji S."/>
            <person name="Chinwalla A."/>
            <person name="Civetta A."/>
            <person name="Clifton S.W."/>
            <person name="Comeron J.M."/>
            <person name="Costello J.C."/>
            <person name="Coyne J.A."/>
            <person name="Daub J."/>
            <person name="David R.G."/>
            <person name="Delcher A.L."/>
            <person name="Delehaunty K."/>
            <person name="Do C.B."/>
            <person name="Ebling H."/>
            <person name="Edwards K."/>
            <person name="Eickbush T."/>
            <person name="Evans J.D."/>
            <person name="Filipski A."/>
            <person name="Findeiss S."/>
            <person name="Freyhult E."/>
            <person name="Fulton L."/>
            <person name="Fulton R."/>
            <person name="Garcia A.C."/>
            <person name="Gardiner A."/>
            <person name="Garfield D.A."/>
            <person name="Garvin B.E."/>
            <person name="Gibson G."/>
            <person name="Gilbert D."/>
            <person name="Gnerre S."/>
            <person name="Godfrey J."/>
            <person name="Good R."/>
            <person name="Gotea V."/>
            <person name="Gravely B."/>
            <person name="Greenberg A.J."/>
            <person name="Griffiths-Jones S."/>
            <person name="Gross S."/>
            <person name="Guigo R."/>
            <person name="Gustafson E.A."/>
            <person name="Haerty W."/>
            <person name="Hahn M.W."/>
            <person name="Halligan D.L."/>
            <person name="Halpern A.L."/>
            <person name="Halter G.M."/>
            <person name="Han M.V."/>
            <person name="Heger A."/>
            <person name="Hillier L."/>
            <person name="Hinrichs A.S."/>
            <person name="Holmes I."/>
            <person name="Hoskins R.A."/>
            <person name="Hubisz M.J."/>
            <person name="Hultmark D."/>
            <person name="Huntley M.A."/>
            <person name="Jaffe D.B."/>
            <person name="Jagadeeshan S."/>
            <person name="Jeck W.R."/>
            <person name="Johnson J."/>
            <person name="Jones C.D."/>
            <person name="Jordan W.C."/>
            <person name="Karpen G.H."/>
            <person name="Kataoka E."/>
            <person name="Keightley P.D."/>
            <person name="Kheradpour P."/>
            <person name="Kirkness E.F."/>
            <person name="Koerich L.B."/>
            <person name="Kristiansen K."/>
            <person name="Kudrna D."/>
            <person name="Kulathinal R.J."/>
            <person name="Kumar S."/>
            <person name="Kwok R."/>
            <person name="Lander E."/>
            <person name="Langley C.H."/>
            <person name="Lapoint R."/>
            <person name="Lazzaro B.P."/>
            <person name="Lee S.J."/>
            <person name="Levesque L."/>
            <person name="Li R."/>
            <person name="Lin C.F."/>
            <person name="Lin M.F."/>
            <person name="Lindblad-Toh K."/>
            <person name="Llopart A."/>
            <person name="Long M."/>
            <person name="Low L."/>
            <person name="Lozovsky E."/>
            <person name="Lu J."/>
            <person name="Luo M."/>
            <person name="Machado C.A."/>
            <person name="Makalowski W."/>
            <person name="Marzo M."/>
            <person name="Matsuda M."/>
            <person name="Matzkin L."/>
            <person name="McAllister B."/>
            <person name="McBride C.S."/>
            <person name="McKernan B."/>
            <person name="McKernan K."/>
            <person name="Mendez-Lago M."/>
            <person name="Minx P."/>
            <person name="Mollenhauer M.U."/>
            <person name="Montooth K."/>
            <person name="Mount S.M."/>
            <person name="Mu X."/>
            <person name="Myers E."/>
            <person name="Negre B."/>
            <person name="Newfeld S."/>
            <person name="Nielsen R."/>
            <person name="Noor M.A."/>
            <person name="O'Grady P."/>
            <person name="Pachter L."/>
            <person name="Papaceit M."/>
            <person name="Parisi M.J."/>
            <person name="Parisi M."/>
            <person name="Parts L."/>
            <person name="Pedersen J.S."/>
            <person name="Pesole G."/>
            <person name="Phillippy A.M."/>
            <person name="Ponting C.P."/>
            <person name="Pop M."/>
            <person name="Porcelli D."/>
            <person name="Powell J.R."/>
            <person name="Prohaska S."/>
            <person name="Pruitt K."/>
            <person name="Puig M."/>
            <person name="Quesneville H."/>
            <person name="Ram K.R."/>
            <person name="Rand D."/>
            <person name="Rasmussen M.D."/>
            <person name="Reed L.K."/>
            <person name="Reenan R."/>
            <person name="Reily A."/>
            <person name="Remington K.A."/>
            <person name="Rieger T.T."/>
            <person name="Ritchie M.G."/>
            <person name="Robin C."/>
            <person name="Rogers Y.H."/>
            <person name="Rohde C."/>
            <person name="Rozas J."/>
            <person name="Rubenfield M.J."/>
            <person name="Ruiz A."/>
            <person name="Russo S."/>
            <person name="Salzberg S.L."/>
            <person name="Sanchez-Gracia A."/>
            <person name="Saranga D.J."/>
            <person name="Sato H."/>
            <person name="Schaeffer S.W."/>
            <person name="Schatz M.C."/>
            <person name="Schlenke T."/>
            <person name="Schwartz R."/>
            <person name="Segarra C."/>
            <person name="Singh R.S."/>
            <person name="Sirot L."/>
            <person name="Sirota M."/>
            <person name="Sisneros N.B."/>
            <person name="Smith C.D."/>
            <person name="Smith T.F."/>
            <person name="Spieth J."/>
            <person name="Stage D.E."/>
            <person name="Stark A."/>
            <person name="Stephan W."/>
            <person name="Strausberg R.L."/>
            <person name="Strempel S."/>
            <person name="Sturgill D."/>
            <person name="Sutton G."/>
            <person name="Sutton G.G."/>
            <person name="Tao W."/>
            <person name="Teichmann S."/>
            <person name="Tobari Y.N."/>
            <person name="Tomimura Y."/>
            <person name="Tsolas J.M."/>
            <person name="Valente V.L."/>
            <person name="Venter E."/>
            <person name="Venter J.C."/>
            <person name="Vicario S."/>
            <person name="Vieira F.G."/>
            <person name="Vilella A.J."/>
            <person name="Villasante A."/>
            <person name="Walenz B."/>
            <person name="Wang J."/>
            <person name="Wasserman M."/>
            <person name="Watts T."/>
            <person name="Wilson D."/>
            <person name="Wilson R.K."/>
            <person name="Wing R.A."/>
            <person name="Wolfner M.F."/>
            <person name="Wong A."/>
            <person name="Wong G.K."/>
            <person name="Wu C.I."/>
            <person name="Wu G."/>
            <person name="Yamamoto D."/>
            <person name="Yang H.P."/>
            <person name="Yang S.P."/>
            <person name="Yorke J.A."/>
            <person name="Yoshida K."/>
            <person name="Zdobnov E."/>
            <person name="Zhang P."/>
            <person name="Zhang Y."/>
            <person name="Zimin A.V."/>
            <person name="Baldwin J."/>
            <person name="Abdouelleil A."/>
            <person name="Abdulkadir J."/>
            <person name="Abebe A."/>
            <person name="Abera B."/>
            <person name="Abreu J."/>
            <person name="Acer S.C."/>
            <person name="Aftuck L."/>
            <person name="Alexander A."/>
            <person name="An P."/>
            <person name="Anderson E."/>
            <person name="Anderson S."/>
            <person name="Arachi H."/>
            <person name="Azer M."/>
            <person name="Bachantsang P."/>
            <person name="Barry A."/>
            <person name="Bayul T."/>
            <person name="Berlin A."/>
            <person name="Bessette D."/>
            <person name="Bloom T."/>
            <person name="Blye J."/>
            <person name="Boguslavskiy L."/>
            <person name="Bonnet C."/>
            <person name="Boukhgalter B."/>
            <person name="Bourzgui I."/>
            <person name="Brown A."/>
            <person name="Cahill P."/>
            <person name="Channer S."/>
            <person name="Cheshatsang Y."/>
            <person name="Chuda L."/>
            <person name="Citroen M."/>
            <person name="Collymore A."/>
            <person name="Cooke P."/>
            <person name="Costello M."/>
            <person name="D'Aco K."/>
            <person name="Daza R."/>
            <person name="De Haan G."/>
            <person name="DeGray S."/>
            <person name="DeMaso C."/>
            <person name="Dhargay N."/>
            <person name="Dooley K."/>
            <person name="Dooley E."/>
            <person name="Doricent M."/>
            <person name="Dorje P."/>
            <person name="Dorjee K."/>
            <person name="Dupes A."/>
            <person name="Elong R."/>
            <person name="Falk J."/>
            <person name="Farina A."/>
            <person name="Faro S."/>
            <person name="Ferguson D."/>
            <person name="Fisher S."/>
            <person name="Foley C.D."/>
            <person name="Franke A."/>
            <person name="Friedrich D."/>
            <person name="Gadbois L."/>
            <person name="Gearin G."/>
            <person name="Gearin C.R."/>
            <person name="Giannoukos G."/>
            <person name="Goode T."/>
            <person name="Graham J."/>
            <person name="Grandbois E."/>
            <person name="Grewal S."/>
            <person name="Gyaltsen K."/>
            <person name="Hafez N."/>
            <person name="Hagos B."/>
            <person name="Hall J."/>
            <person name="Henson C."/>
            <person name="Hollinger A."/>
            <person name="Honan T."/>
            <person name="Huard M.D."/>
            <person name="Hughes L."/>
            <person name="Hurhula B."/>
            <person name="Husby M.E."/>
            <person name="Kamat A."/>
            <person name="Kanga B."/>
            <person name="Kashin S."/>
            <person name="Khazanovich D."/>
            <person name="Kisner P."/>
            <person name="Lance K."/>
            <person name="Lara M."/>
            <person name="Lee W."/>
            <person name="Lennon N."/>
            <person name="Letendre F."/>
            <person name="LeVine R."/>
            <person name="Lipovsky A."/>
            <person name="Liu X."/>
            <person name="Liu J."/>
            <person name="Liu S."/>
            <person name="Lokyitsang T."/>
            <person name="Lokyitsang Y."/>
            <person name="Lubonja R."/>
            <person name="Lui A."/>
            <person name="MacDonald P."/>
            <person name="Magnisalis V."/>
            <person name="Maru K."/>
            <person name="Matthews C."/>
            <person name="McCusker W."/>
            <person name="McDonough S."/>
            <person name="Mehta T."/>
            <person name="Meldrim J."/>
            <person name="Meneus L."/>
            <person name="Mihai O."/>
            <person name="Mihalev A."/>
            <person name="Mihova T."/>
            <person name="Mittelman R."/>
            <person name="Mlenga V."/>
            <person name="Montmayeur A."/>
            <person name="Mulrain L."/>
            <person name="Navidi A."/>
            <person name="Naylor J."/>
            <person name="Negash T."/>
            <person name="Nguyen T."/>
            <person name="Nguyen N."/>
            <person name="Nicol R."/>
            <person name="Norbu C."/>
            <person name="Norbu N."/>
            <person name="Novod N."/>
            <person name="O'Neill B."/>
            <person name="Osman S."/>
            <person name="Markiewicz E."/>
            <person name="Oyono O.L."/>
            <person name="Patti C."/>
            <person name="Phunkhang P."/>
            <person name="Pierre F."/>
            <person name="Priest M."/>
            <person name="Raghuraman S."/>
            <person name="Rege F."/>
            <person name="Reyes R."/>
            <person name="Rise C."/>
            <person name="Rogov P."/>
            <person name="Ross K."/>
            <person name="Ryan E."/>
            <person name="Settipalli S."/>
            <person name="Shea T."/>
            <person name="Sherpa N."/>
            <person name="Shi L."/>
            <person name="Shih D."/>
            <person name="Sparrow T."/>
            <person name="Spaulding J."/>
            <person name="Stalker J."/>
            <person name="Stange-Thomann N."/>
            <person name="Stavropoulos S."/>
            <person name="Stone C."/>
            <person name="Strader C."/>
            <person name="Tesfaye S."/>
            <person name="Thomson T."/>
            <person name="Thoulutsang Y."/>
            <person name="Thoulutsang D."/>
            <person name="Topham K."/>
            <person name="Topping I."/>
            <person name="Tsamla T."/>
            <person name="Vassiliev H."/>
            <person name="Vo A."/>
            <person name="Wangchuk T."/>
            <person name="Wangdi T."/>
            <person name="Weiand M."/>
            <person name="Wilkinson J."/>
            <person name="Wilson A."/>
            <person name="Yadav S."/>
            <person name="Young G."/>
            <person name="Yu Q."/>
            <person name="Zembek L."/>
            <person name="Zhong D."/>
            <person name="Zimmer A."/>
            <person name="Zwirko Z."/>
            <person name="Jaffe D.B."/>
            <person name="Alvarez P."/>
            <person name="Brockman W."/>
            <person name="Butler J."/>
            <person name="Chin C."/>
            <person name="Gnerre S."/>
            <person name="Grabherr M."/>
            <person name="Kleber M."/>
            <person name="Mauceli E."/>
            <person name="MacCallum I."/>
        </authorList>
    </citation>
    <scope>NUCLEOTIDE SEQUENCE [LARGE SCALE GENOMIC DNA]</scope>
    <source>
        <strain evidence="6">MSH-3 / Tucson 14011-0111.49</strain>
    </source>
</reference>
<feature type="compositionally biased region" description="Basic and acidic residues" evidence="4">
    <location>
        <begin position="74"/>
        <end position="101"/>
    </location>
</feature>
<evidence type="ECO:0000256" key="2">
    <source>
        <dbReference type="ARBA" id="ARBA00022525"/>
    </source>
</evidence>
<gene>
    <name evidence="5" type="primary">Dper\GL18614</name>
    <name evidence="5" type="ORF">Dper_GL18614</name>
</gene>
<dbReference type="OrthoDB" id="7482456at2759"/>
<keyword evidence="2" id="KW-0964">Secreted</keyword>
<feature type="compositionally biased region" description="Low complexity" evidence="4">
    <location>
        <begin position="1"/>
        <end position="14"/>
    </location>
</feature>
<comment type="subcellular location">
    <subcellularLocation>
        <location evidence="1">Secreted</location>
    </subcellularLocation>
</comment>
<dbReference type="AlphaFoldDB" id="B4G9N9"/>
<dbReference type="eggNOG" id="ENOG502RXHC">
    <property type="taxonomic scope" value="Eukaryota"/>
</dbReference>
<protein>
    <submittedName>
        <fullName evidence="5">GL18614</fullName>
    </submittedName>
</protein>